<dbReference type="RefSeq" id="XP_007804463.1">
    <property type="nucleotide sequence ID" value="XM_007806272.1"/>
</dbReference>
<dbReference type="Pfam" id="PF01593">
    <property type="entry name" value="Amino_oxidase"/>
    <property type="match status" value="1"/>
</dbReference>
<accession>U1HI42</accession>
<feature type="binding site" evidence="5">
    <location>
        <position position="410"/>
    </location>
    <ligand>
        <name>FAD</name>
        <dbReference type="ChEBI" id="CHEBI:57692"/>
    </ligand>
</feature>
<keyword evidence="3 6" id="KW-0560">Oxidoreductase</keyword>
<comment type="similarity">
    <text evidence="2 6">Belongs to the flavin monoamine oxidase family.</text>
</comment>
<feature type="binding site" evidence="5">
    <location>
        <begin position="429"/>
        <end position="430"/>
    </location>
    <ligand>
        <name>FAD</name>
        <dbReference type="ChEBI" id="CHEBI:57692"/>
    </ligand>
</feature>
<dbReference type="Gene3D" id="3.30.1330.40">
    <property type="entry name" value="RutC-like"/>
    <property type="match status" value="1"/>
</dbReference>
<evidence type="ECO:0000256" key="5">
    <source>
        <dbReference type="PIRSR" id="PIRSR601613-1"/>
    </source>
</evidence>
<evidence type="ECO:0000256" key="2">
    <source>
        <dbReference type="ARBA" id="ARBA00005995"/>
    </source>
</evidence>
<feature type="binding site" evidence="5">
    <location>
        <position position="623"/>
    </location>
    <ligand>
        <name>FAD</name>
        <dbReference type="ChEBI" id="CHEBI:57692"/>
    </ligand>
</feature>
<comment type="cofactor">
    <cofactor evidence="1 6">
        <name>FAD</name>
        <dbReference type="ChEBI" id="CHEBI:57692"/>
    </cofactor>
</comment>
<dbReference type="GeneID" id="19240354"/>
<feature type="binding site" evidence="5">
    <location>
        <position position="731"/>
    </location>
    <ligand>
        <name>substrate</name>
    </ligand>
</feature>
<dbReference type="SUPFAM" id="SSF51905">
    <property type="entry name" value="FAD/NAD(P)-binding domain"/>
    <property type="match status" value="1"/>
</dbReference>
<evidence type="ECO:0000313" key="8">
    <source>
        <dbReference type="EMBL" id="ERF69860.1"/>
    </source>
</evidence>
<proteinExistence type="inferred from homology"/>
<dbReference type="Proteomes" id="UP000019373">
    <property type="component" value="Unassembled WGS sequence"/>
</dbReference>
<feature type="domain" description="Amine oxidase" evidence="7">
    <location>
        <begin position="409"/>
        <end position="842"/>
    </location>
</feature>
<evidence type="ECO:0000256" key="3">
    <source>
        <dbReference type="ARBA" id="ARBA00023002"/>
    </source>
</evidence>
<evidence type="ECO:0000313" key="9">
    <source>
        <dbReference type="Proteomes" id="UP000019373"/>
    </source>
</evidence>
<evidence type="ECO:0000256" key="4">
    <source>
        <dbReference type="ARBA" id="ARBA00048448"/>
    </source>
</evidence>
<name>U1HI42_ENDPU</name>
<dbReference type="Pfam" id="PF01042">
    <property type="entry name" value="Ribonuc_L-PSP"/>
    <property type="match status" value="1"/>
</dbReference>
<dbReference type="InterPro" id="IPR035959">
    <property type="entry name" value="RutC-like_sf"/>
</dbReference>
<dbReference type="EMBL" id="KE721375">
    <property type="protein sequence ID" value="ERF69860.1"/>
    <property type="molecule type" value="Genomic_DNA"/>
</dbReference>
<dbReference type="Pfam" id="PF11951">
    <property type="entry name" value="Fungal_trans_2"/>
    <property type="match status" value="1"/>
</dbReference>
<organism evidence="8 9">
    <name type="scientific">Endocarpon pusillum (strain Z07020 / HMAS-L-300199)</name>
    <name type="common">Lichen-forming fungus</name>
    <dbReference type="NCBI Taxonomy" id="1263415"/>
    <lineage>
        <taxon>Eukaryota</taxon>
        <taxon>Fungi</taxon>
        <taxon>Dikarya</taxon>
        <taxon>Ascomycota</taxon>
        <taxon>Pezizomycotina</taxon>
        <taxon>Eurotiomycetes</taxon>
        <taxon>Chaetothyriomycetidae</taxon>
        <taxon>Verrucariales</taxon>
        <taxon>Verrucariaceae</taxon>
        <taxon>Endocarpon</taxon>
    </lineage>
</organism>
<dbReference type="PANTHER" id="PTHR43563">
    <property type="entry name" value="AMINE OXIDASE"/>
    <property type="match status" value="1"/>
</dbReference>
<dbReference type="InterPro" id="IPR021858">
    <property type="entry name" value="Fun_TF"/>
</dbReference>
<gene>
    <name evidence="8" type="ORF">EPUS_05402</name>
</gene>
<evidence type="ECO:0000256" key="1">
    <source>
        <dbReference type="ARBA" id="ARBA00001974"/>
    </source>
</evidence>
<dbReference type="OMA" id="WKSAHIA"/>
<dbReference type="InterPro" id="IPR002937">
    <property type="entry name" value="Amino_oxidase"/>
</dbReference>
<dbReference type="SUPFAM" id="SSF54373">
    <property type="entry name" value="FAD-linked reductases, C-terminal domain"/>
    <property type="match status" value="1"/>
</dbReference>
<sequence length="855" mass="94658">MENKTLQGFVLEVYAYLALVSNIIPYGIVQDRTLPLDPFITSLKGLKECETFGTFFGFCHSLFELIPSISVLAAKRLGEEELGMRSEETVSMYDGLLSRLEEWRSPPLDREMAEWKSAHIATGKLYRHALFAYLKAAMCGSVVDNPKVIYQIQQHIDEAWPLLSEVHDSPYGTIMLWPLLILGSCIVREDQRHSLRYKLQSTAQWRMSQVIQALRLLNLLWDSNNRHAFGPCNITAPKFASHPVHHFFDSSSLPDPQFYSHGVSVHPGSRLVFTSGQLGQRKDGSFPETYKDEVHLAFDNLIAVLKAGGADIRDVTKLTWYCVDWNFEEAHNLLEPLMEFLTDSYGLRSRPITTLVPVPKLAIPGARFEVEAVAATEGFTQSWSDGAGRIDHYVAPIKADVVDVVGGGFSGLQAAYDVQKAGFQCMLLEAKSRIGGRSHTIQLASGKGLVELGATWINKTTQPKAYALTQKFGLDCVPQYGIGDSIWQQTDGVIWRVARGEVPKPPNSGESDMHSLLEALEVEQSRVDIINTGSYPTPSDMSVEEWIQSKGFSKFTQDFMRHSVAALVGREAREVGLHYILDYIKSGGGISSLASEGEHGTSAIATGLARSMKLGSIMLNSPVTRIEQHGSSSTVYTSNGLTVQCSKVILAIPTNVYDNIHFMPPLTPAKRAIVGRTKPGIYAKCILTYRTPWWKQKDIDLVGSFFSVNGPINFSWETSDDEKSNYSLALFVHGDSAARWHKLSNLGREDAIENHLAELVGPKHADLARDVVEINYKEWTKEPWIGGAPTSIMGPGDLSKYGEALREPLGCLHFGGGETAREWKGYLEGALRAGSRAAEEVIESLKEMPSSKLKL</sequence>
<dbReference type="CDD" id="cd00448">
    <property type="entry name" value="YjgF_YER057c_UK114_family"/>
    <property type="match status" value="1"/>
</dbReference>
<dbReference type="AlphaFoldDB" id="U1HI42"/>
<dbReference type="InterPro" id="IPR050703">
    <property type="entry name" value="Flavin_MAO"/>
</dbReference>
<dbReference type="PANTHER" id="PTHR43563:SF14">
    <property type="entry name" value="AMINE OXIDASE"/>
    <property type="match status" value="1"/>
</dbReference>
<dbReference type="GO" id="GO:0097621">
    <property type="term" value="F:monoamine oxidase activity"/>
    <property type="evidence" value="ECO:0007669"/>
    <property type="project" value="UniProtKB-EC"/>
</dbReference>
<dbReference type="InterPro" id="IPR001613">
    <property type="entry name" value="Flavin_amine_oxidase"/>
</dbReference>
<keyword evidence="6" id="KW-0274">FAD</keyword>
<dbReference type="SUPFAM" id="SSF55298">
    <property type="entry name" value="YjgF-like"/>
    <property type="match status" value="1"/>
</dbReference>
<keyword evidence="9" id="KW-1185">Reference proteome</keyword>
<dbReference type="Gene3D" id="3.50.50.60">
    <property type="entry name" value="FAD/NAD(P)-binding domain"/>
    <property type="match status" value="1"/>
</dbReference>
<evidence type="ECO:0000256" key="6">
    <source>
        <dbReference type="RuleBase" id="RU362067"/>
    </source>
</evidence>
<dbReference type="InterPro" id="IPR006175">
    <property type="entry name" value="YjgF/YER057c/UK114"/>
</dbReference>
<dbReference type="PRINTS" id="PR00757">
    <property type="entry name" value="AMINEOXDASEF"/>
</dbReference>
<comment type="catalytic activity">
    <reaction evidence="4">
        <text>a secondary aliphatic amine + O2 + H2O = a primary amine + an aldehyde + H2O2</text>
        <dbReference type="Rhea" id="RHEA:26414"/>
        <dbReference type="ChEBI" id="CHEBI:15377"/>
        <dbReference type="ChEBI" id="CHEBI:15379"/>
        <dbReference type="ChEBI" id="CHEBI:16240"/>
        <dbReference type="ChEBI" id="CHEBI:17478"/>
        <dbReference type="ChEBI" id="CHEBI:58855"/>
        <dbReference type="ChEBI" id="CHEBI:65296"/>
        <dbReference type="EC" id="1.4.3.4"/>
    </reaction>
</comment>
<dbReference type="OrthoDB" id="5046242at2759"/>
<feature type="binding site" evidence="5">
    <location>
        <position position="818"/>
    </location>
    <ligand>
        <name>FAD</name>
        <dbReference type="ChEBI" id="CHEBI:57692"/>
    </ligand>
</feature>
<keyword evidence="6" id="KW-0285">Flavoprotein</keyword>
<evidence type="ECO:0000259" key="7">
    <source>
        <dbReference type="Pfam" id="PF01593"/>
    </source>
</evidence>
<dbReference type="eggNOG" id="KOG0029">
    <property type="taxonomic scope" value="Eukaryota"/>
</dbReference>
<protein>
    <recommendedName>
        <fullName evidence="6">Amine oxidase</fullName>
        <ecNumber evidence="6">1.4.3.-</ecNumber>
    </recommendedName>
</protein>
<dbReference type="InterPro" id="IPR036188">
    <property type="entry name" value="FAD/NAD-bd_sf"/>
</dbReference>
<dbReference type="HOGENOM" id="CLU_004498_0_3_1"/>
<dbReference type="EC" id="1.4.3.-" evidence="6"/>
<reference evidence="9" key="1">
    <citation type="journal article" date="2014" name="BMC Genomics">
        <title>Genome characteristics reveal the impact of lichenization on lichen-forming fungus Endocarpon pusillum Hedwig (Verrucariales, Ascomycota).</title>
        <authorList>
            <person name="Wang Y.-Y."/>
            <person name="Liu B."/>
            <person name="Zhang X.-Y."/>
            <person name="Zhou Q.-M."/>
            <person name="Zhang T."/>
            <person name="Li H."/>
            <person name="Yu Y.-F."/>
            <person name="Zhang X.-L."/>
            <person name="Hao X.-Y."/>
            <person name="Wang M."/>
            <person name="Wang L."/>
            <person name="Wei J.-C."/>
        </authorList>
    </citation>
    <scope>NUCLEOTIDE SEQUENCE [LARGE SCALE GENOMIC DNA]</scope>
    <source>
        <strain evidence="9">Z07020 / HMAS-L-300199</strain>
    </source>
</reference>